<keyword evidence="3 10" id="KW-0808">Transferase</keyword>
<dbReference type="SMART" id="SM00396">
    <property type="entry name" value="ZnF_UBR1"/>
    <property type="match status" value="1"/>
</dbReference>
<comment type="catalytic activity">
    <reaction evidence="1 10">
        <text>S-ubiquitinyl-[E2 ubiquitin-conjugating enzyme]-L-cysteine + [acceptor protein]-L-lysine = [E2 ubiquitin-conjugating enzyme]-L-cysteine + N(6)-ubiquitinyl-[acceptor protein]-L-lysine.</text>
        <dbReference type="EC" id="2.3.2.27"/>
    </reaction>
</comment>
<evidence type="ECO:0000313" key="15">
    <source>
        <dbReference type="Proteomes" id="UP000009168"/>
    </source>
</evidence>
<name>Q23Q62_TETTS</name>
<dbReference type="GO" id="GO:0071596">
    <property type="term" value="P:ubiquitin-dependent protein catabolic process via the N-end rule pathway"/>
    <property type="evidence" value="ECO:0007669"/>
    <property type="project" value="UniProtKB-UniRule"/>
</dbReference>
<sequence length="1869" mass="221149">MNNIHNLMQMLQQQGINVLQQFGQHPPQSQSSEQKEIFKFSQITLPQNLSQFEKNISELIHKLFSCNPCFNFQHKTEDQLCDLCTKTLVELQKTMFVGIFEKEKHLEELSAFWKTGNNIKVYCGKILKINDVGYKCYDCEMDPTCIICKECFEKGDHRGHRTVVQKGCQGCCDCGDIEAWKKEGFCSDHKGFLTQEQLSIEQINKKYRDNIIKGFKFLFYCIFSQIEDLISNTQNGQQIQLIQNNLTIQKVVEYTIVLIDKIVMKNTVLQNLFNHILCEIRFDEDRFKFRHICPDIISRVTIDNKKTHPLHKCQCSILELMLRYIVSFNNNVQEKIKNFYISMFNLYHFKQNLITAYTKMFNFFYYYDDSKNNKDSHPFLTNFVDLNVQLFTSDILAGYVLDQKTEDYIIEYFMAKNQQGSSRKNSMNEKAQHRKDSENHSKQVKPQSRKGSEKIQKQENQTNQSQSQQNQNQQENQQEEERKEQNVQFEEIEIEPERLQQHLQGQQQQQGEDREEDFETEEEEGQEGEDEEYYDEEEEEEEDEGQFSDEDNIYMDMEQDEQIDDSLPLFDCEEQKKDANKIQNFVNEYYFGNILDKLLLFASYSFKQKSVVEQFFKTFYHIKYISQKEFSLSKLIEKDIFRQKFVEILSKMHYKIDSKLKRKFETIYSTDSYFFNACDCEKLMISILRRILSYLHSEKKNDQNYFNKIHFDYMKLIMKKIIETTEKYEKQQLSDISSIHIPLHRALIILVMSYFKFDFDKVNSQSLNQLARSLNLDYEQFGQFFIAQMKYPLNVISFIKELDCGVWNFHGEEFKYLSTAYISQDLGFQIYDTVFIQFVLKMAFQELSLEQICQNFSTKKEFYDIINMRLVTNSKKDSADFLEKNEKVLGEFFSFTVYSLLDQVSLYGLAQSILHKTSDEIQPYLKYTNSFISSFMHQFKSASIQEVQEGLIKTFGKYQDISTFLMQVCTFNKSTKKFSLMESNSKLCEPNFFYWSPMIKSSFHDKTFQKYQNSKEMHIYLLGNAELNQTQKSSFKYIFNANSLSFIEDLIRQPLISKQFQQKKSIAQQHLVTPILKLILLYIQNQNLYTNREPLELHVTNILTFLTQYKDNFVKELADTIQYLQEQLASSNQLFFQKGTSQTEEDKEDAQKKKELIKKKQEEILKLFQQRSATYSEKNKDELFLERTVSDSECCVICKKSLDDESEFGYGVYCQKTNIYEFSELKGFIQQNYEESVHQSSIKQEATKNFTFWNLKEGNWYVNSCFHHIHKSCYQQYLYTKNQQKSNGQRHQYFYEHEYKCPLCNKLLNSFLTLDSSQSLKTLTESFSAYDIKEQSNLVWSQPISVSESSIQQQTEQDFKTHEIQQKIISEYEILNKKRKCEMNKASNSENDSDSSNSTDFKYKKYQNKKDHLGDNIDYHFLSTQIETINITQYEDDDFQKNKDVSQNMEIESESSDEKQMNRIENILLNHLRITDFECSPNTLISQPKKLSLLRQILMNLNLSLNQSCLEKFYIKRKNYCITVMKLLSNIQLTTSSSSFKNISNNLLENDLKEMYTRFLFYSLNYFHSEKESLQLIQKTIVPVLLAKFIQICIVQQRKKQQGNENQNFNLNAEQINTFNDNEACQFNVDILQRVWNLLSLFFDYDTKIKQNLNLIFDDSKDEVLSLLRFMNVDISSQEEQKQFIELCLKHQFNHNNLNILKITPNNTSLNFVSLEHNFNDLFKKYQRVKCSICGDLSKYRDGNPTMCLICGDVICSITCKSYEQINAKNHLGNLNLHAKQMHCSSSLFLDLTTSQVIYVSYPHNCPQGELYANSFGIPFKKNAKDWSQFQLDNSILSKLHQTTSSLEIVDQIKLNEVKTNMLYKYHFY</sequence>
<dbReference type="Proteomes" id="UP000009168">
    <property type="component" value="Unassembled WGS sequence"/>
</dbReference>
<dbReference type="GeneID" id="7843442"/>
<protein>
    <recommendedName>
        <fullName evidence="10">E3 ubiquitin-protein ligase</fullName>
        <ecNumber evidence="10">2.3.2.27</ecNumber>
    </recommendedName>
</protein>
<dbReference type="STRING" id="312017.Q23Q62"/>
<feature type="compositionally biased region" description="Low complexity" evidence="12">
    <location>
        <begin position="501"/>
        <end position="510"/>
    </location>
</feature>
<gene>
    <name evidence="14" type="ORF">TTHERM_00582280</name>
</gene>
<dbReference type="GO" id="GO:0016567">
    <property type="term" value="P:protein ubiquitination"/>
    <property type="evidence" value="ECO:0007669"/>
    <property type="project" value="UniProtKB-UniRule"/>
</dbReference>
<comment type="pathway">
    <text evidence="2 10">Protein modification; protein ubiquitination.</text>
</comment>
<keyword evidence="5 10" id="KW-0863">Zinc-finger</keyword>
<evidence type="ECO:0000256" key="2">
    <source>
        <dbReference type="ARBA" id="ARBA00004906"/>
    </source>
</evidence>
<evidence type="ECO:0000256" key="4">
    <source>
        <dbReference type="ARBA" id="ARBA00022723"/>
    </source>
</evidence>
<dbReference type="OrthoDB" id="313561at2759"/>
<evidence type="ECO:0000256" key="10">
    <source>
        <dbReference type="RuleBase" id="RU366018"/>
    </source>
</evidence>
<keyword evidence="4 10" id="KW-0479">Metal-binding</keyword>
<evidence type="ECO:0000256" key="1">
    <source>
        <dbReference type="ARBA" id="ARBA00000900"/>
    </source>
</evidence>
<accession>Q23Q62</accession>
<proteinExistence type="inferred from homology"/>
<dbReference type="InterPro" id="IPR003126">
    <property type="entry name" value="Znf_UBR"/>
</dbReference>
<dbReference type="GO" id="GO:0008270">
    <property type="term" value="F:zinc ion binding"/>
    <property type="evidence" value="ECO:0007669"/>
    <property type="project" value="UniProtKB-UniRule"/>
</dbReference>
<organism evidence="14 15">
    <name type="scientific">Tetrahymena thermophila (strain SB210)</name>
    <dbReference type="NCBI Taxonomy" id="312017"/>
    <lineage>
        <taxon>Eukaryota</taxon>
        <taxon>Sar</taxon>
        <taxon>Alveolata</taxon>
        <taxon>Ciliophora</taxon>
        <taxon>Intramacronucleata</taxon>
        <taxon>Oligohymenophorea</taxon>
        <taxon>Hymenostomatida</taxon>
        <taxon>Tetrahymenina</taxon>
        <taxon>Tetrahymenidae</taxon>
        <taxon>Tetrahymena</taxon>
    </lineage>
</organism>
<evidence type="ECO:0000256" key="12">
    <source>
        <dbReference type="SAM" id="MobiDB-lite"/>
    </source>
</evidence>
<evidence type="ECO:0000256" key="11">
    <source>
        <dbReference type="SAM" id="Coils"/>
    </source>
</evidence>
<dbReference type="eggNOG" id="KOG1140">
    <property type="taxonomic scope" value="Eukaryota"/>
</dbReference>
<dbReference type="EMBL" id="GG662649">
    <property type="protein sequence ID" value="EAR98722.2"/>
    <property type="molecule type" value="Genomic_DNA"/>
</dbReference>
<evidence type="ECO:0000259" key="13">
    <source>
        <dbReference type="PROSITE" id="PS51157"/>
    </source>
</evidence>
<dbReference type="Pfam" id="PF02207">
    <property type="entry name" value="zf-UBR"/>
    <property type="match status" value="1"/>
</dbReference>
<keyword evidence="11" id="KW-0175">Coiled coil</keyword>
<feature type="region of interest" description="Disordered" evidence="12">
    <location>
        <begin position="419"/>
        <end position="486"/>
    </location>
</feature>
<feature type="compositionally biased region" description="Acidic residues" evidence="12">
    <location>
        <begin position="513"/>
        <end position="548"/>
    </location>
</feature>
<dbReference type="GO" id="GO:0005737">
    <property type="term" value="C:cytoplasm"/>
    <property type="evidence" value="ECO:0007669"/>
    <property type="project" value="TreeGrafter"/>
</dbReference>
<dbReference type="FunFam" id="2.10.110.30:FF:000002">
    <property type="entry name" value="Putative e3 ubiquitin-protein ligase ubr3"/>
    <property type="match status" value="1"/>
</dbReference>
<feature type="domain" description="UBR-type" evidence="13">
    <location>
        <begin position="121"/>
        <end position="191"/>
    </location>
</feature>
<dbReference type="PROSITE" id="PS51157">
    <property type="entry name" value="ZF_UBR"/>
    <property type="match status" value="1"/>
</dbReference>
<keyword evidence="15" id="KW-1185">Reference proteome</keyword>
<feature type="zinc finger region" description="UBR-type" evidence="9">
    <location>
        <begin position="121"/>
        <end position="191"/>
    </location>
</feature>
<dbReference type="PANTHER" id="PTHR21497:SF24">
    <property type="entry name" value="E3 UBIQUITIN-PROTEIN LIGASE UBR1"/>
    <property type="match status" value="1"/>
</dbReference>
<evidence type="ECO:0000256" key="6">
    <source>
        <dbReference type="ARBA" id="ARBA00022786"/>
    </source>
</evidence>
<dbReference type="HOGENOM" id="CLU_230867_0_0_1"/>
<feature type="compositionally biased region" description="Low complexity" evidence="12">
    <location>
        <begin position="458"/>
        <end position="476"/>
    </location>
</feature>
<dbReference type="InterPro" id="IPR039164">
    <property type="entry name" value="UBR1-like"/>
</dbReference>
<evidence type="ECO:0000256" key="3">
    <source>
        <dbReference type="ARBA" id="ARBA00022679"/>
    </source>
</evidence>
<feature type="region of interest" description="Disordered" evidence="12">
    <location>
        <begin position="500"/>
        <end position="548"/>
    </location>
</feature>
<dbReference type="CDD" id="cd19673">
    <property type="entry name" value="UBR-box_UBR3"/>
    <property type="match status" value="1"/>
</dbReference>
<dbReference type="RefSeq" id="XP_001018967.2">
    <property type="nucleotide sequence ID" value="XM_001018967.2"/>
</dbReference>
<evidence type="ECO:0000256" key="5">
    <source>
        <dbReference type="ARBA" id="ARBA00022771"/>
    </source>
</evidence>
<evidence type="ECO:0000256" key="9">
    <source>
        <dbReference type="PROSITE-ProRule" id="PRU00508"/>
    </source>
</evidence>
<comment type="similarity">
    <text evidence="8 10">Belongs to the E3 ubiquitin-protein ligase UBR1-like family.</text>
</comment>
<feature type="coiled-coil region" evidence="11">
    <location>
        <begin position="1140"/>
        <end position="1170"/>
    </location>
</feature>
<dbReference type="PANTHER" id="PTHR21497">
    <property type="entry name" value="UBIQUITIN LIGASE E3 ALPHA-RELATED"/>
    <property type="match status" value="1"/>
</dbReference>
<evidence type="ECO:0000256" key="8">
    <source>
        <dbReference type="ARBA" id="ARBA00046341"/>
    </source>
</evidence>
<dbReference type="GO" id="GO:0000151">
    <property type="term" value="C:ubiquitin ligase complex"/>
    <property type="evidence" value="ECO:0007669"/>
    <property type="project" value="TreeGrafter"/>
</dbReference>
<dbReference type="GO" id="GO:0061630">
    <property type="term" value="F:ubiquitin protein ligase activity"/>
    <property type="evidence" value="ECO:0007669"/>
    <property type="project" value="UniProtKB-UniRule"/>
</dbReference>
<dbReference type="Gene3D" id="2.10.110.30">
    <property type="match status" value="1"/>
</dbReference>
<dbReference type="EC" id="2.3.2.27" evidence="10"/>
<feature type="compositionally biased region" description="Basic and acidic residues" evidence="12">
    <location>
        <begin position="426"/>
        <end position="441"/>
    </location>
</feature>
<dbReference type="UniPathway" id="UPA00143"/>
<evidence type="ECO:0000256" key="7">
    <source>
        <dbReference type="ARBA" id="ARBA00022833"/>
    </source>
</evidence>
<reference evidence="15" key="1">
    <citation type="journal article" date="2006" name="PLoS Biol.">
        <title>Macronuclear genome sequence of the ciliate Tetrahymena thermophila, a model eukaryote.</title>
        <authorList>
            <person name="Eisen J.A."/>
            <person name="Coyne R.S."/>
            <person name="Wu M."/>
            <person name="Wu D."/>
            <person name="Thiagarajan M."/>
            <person name="Wortman J.R."/>
            <person name="Badger J.H."/>
            <person name="Ren Q."/>
            <person name="Amedeo P."/>
            <person name="Jones K.M."/>
            <person name="Tallon L.J."/>
            <person name="Delcher A.L."/>
            <person name="Salzberg S.L."/>
            <person name="Silva J.C."/>
            <person name="Haas B.J."/>
            <person name="Majoros W.H."/>
            <person name="Farzad M."/>
            <person name="Carlton J.M."/>
            <person name="Smith R.K. Jr."/>
            <person name="Garg J."/>
            <person name="Pearlman R.E."/>
            <person name="Karrer K.M."/>
            <person name="Sun L."/>
            <person name="Manning G."/>
            <person name="Elde N.C."/>
            <person name="Turkewitz A.P."/>
            <person name="Asai D.J."/>
            <person name="Wilkes D.E."/>
            <person name="Wang Y."/>
            <person name="Cai H."/>
            <person name="Collins K."/>
            <person name="Stewart B.A."/>
            <person name="Lee S.R."/>
            <person name="Wilamowska K."/>
            <person name="Weinberg Z."/>
            <person name="Ruzzo W.L."/>
            <person name="Wloga D."/>
            <person name="Gaertig J."/>
            <person name="Frankel J."/>
            <person name="Tsao C.-C."/>
            <person name="Gorovsky M.A."/>
            <person name="Keeling P.J."/>
            <person name="Waller R.F."/>
            <person name="Patron N.J."/>
            <person name="Cherry J.M."/>
            <person name="Stover N.A."/>
            <person name="Krieger C.J."/>
            <person name="del Toro C."/>
            <person name="Ryder H.F."/>
            <person name="Williamson S.C."/>
            <person name="Barbeau R.A."/>
            <person name="Hamilton E.P."/>
            <person name="Orias E."/>
        </authorList>
    </citation>
    <scope>NUCLEOTIDE SEQUENCE [LARGE SCALE GENOMIC DNA]</scope>
    <source>
        <strain evidence="15">SB210</strain>
    </source>
</reference>
<evidence type="ECO:0000313" key="14">
    <source>
        <dbReference type="EMBL" id="EAR98722.2"/>
    </source>
</evidence>
<keyword evidence="6 10" id="KW-0833">Ubl conjugation pathway</keyword>
<keyword evidence="7 10" id="KW-0862">Zinc</keyword>
<dbReference type="KEGG" id="tet:TTHERM_00582280"/>
<comment type="function">
    <text evidence="10">Ubiquitin ligase protein which is a component of the N-end rule pathway. Recognizes and binds to proteins bearing specific N-terminal residues that are destabilizing according to the N-end rule, leading to their ubiquitination and subsequent degradation.</text>
</comment>
<dbReference type="InParanoid" id="Q23Q62"/>